<proteinExistence type="predicted"/>
<dbReference type="SMART" id="SM00220">
    <property type="entry name" value="S_TKc"/>
    <property type="match status" value="1"/>
</dbReference>
<evidence type="ECO:0000256" key="1">
    <source>
        <dbReference type="ARBA" id="ARBA00012513"/>
    </source>
</evidence>
<keyword evidence="11" id="KW-1185">Reference proteome</keyword>
<dbReference type="CDD" id="cd00060">
    <property type="entry name" value="FHA"/>
    <property type="match status" value="1"/>
</dbReference>
<dbReference type="PROSITE" id="PS00108">
    <property type="entry name" value="PROTEIN_KINASE_ST"/>
    <property type="match status" value="1"/>
</dbReference>
<dbReference type="Pfam" id="PF00498">
    <property type="entry name" value="FHA"/>
    <property type="match status" value="1"/>
</dbReference>
<dbReference type="GO" id="GO:0004674">
    <property type="term" value="F:protein serine/threonine kinase activity"/>
    <property type="evidence" value="ECO:0007669"/>
    <property type="project" value="UniProtKB-KW"/>
</dbReference>
<evidence type="ECO:0000313" key="10">
    <source>
        <dbReference type="EMBL" id="MBB4680211.1"/>
    </source>
</evidence>
<dbReference type="AlphaFoldDB" id="A0A7W7FVA9"/>
<protein>
    <recommendedName>
        <fullName evidence="1">non-specific serine/threonine protein kinase</fullName>
        <ecNumber evidence="1">2.7.11.1</ecNumber>
    </recommendedName>
</protein>
<dbReference type="InterPro" id="IPR008984">
    <property type="entry name" value="SMAD_FHA_dom_sf"/>
</dbReference>
<keyword evidence="7" id="KW-0067">ATP-binding</keyword>
<evidence type="ECO:0000256" key="6">
    <source>
        <dbReference type="ARBA" id="ARBA00022777"/>
    </source>
</evidence>
<dbReference type="InterPro" id="IPR000253">
    <property type="entry name" value="FHA_dom"/>
</dbReference>
<accession>A0A7W7FVA9</accession>
<keyword evidence="6 10" id="KW-0418">Kinase</keyword>
<dbReference type="PANTHER" id="PTHR43289:SF6">
    <property type="entry name" value="SERINE_THREONINE-PROTEIN KINASE NEKL-3"/>
    <property type="match status" value="1"/>
</dbReference>
<dbReference type="SUPFAM" id="SSF56112">
    <property type="entry name" value="Protein kinase-like (PK-like)"/>
    <property type="match status" value="1"/>
</dbReference>
<evidence type="ECO:0000256" key="3">
    <source>
        <dbReference type="ARBA" id="ARBA00022553"/>
    </source>
</evidence>
<dbReference type="Proteomes" id="UP000533598">
    <property type="component" value="Unassembled WGS sequence"/>
</dbReference>
<keyword evidence="3" id="KW-0597">Phosphoprotein</keyword>
<evidence type="ECO:0000256" key="7">
    <source>
        <dbReference type="ARBA" id="ARBA00022840"/>
    </source>
</evidence>
<evidence type="ECO:0000259" key="9">
    <source>
        <dbReference type="PROSITE" id="PS50011"/>
    </source>
</evidence>
<dbReference type="Pfam" id="PF00069">
    <property type="entry name" value="Pkinase"/>
    <property type="match status" value="1"/>
</dbReference>
<dbReference type="PROSITE" id="PS50011">
    <property type="entry name" value="PROTEIN_KINASE_DOM"/>
    <property type="match status" value="1"/>
</dbReference>
<keyword evidence="2 10" id="KW-0723">Serine/threonine-protein kinase</keyword>
<gene>
    <name evidence="10" type="ORF">HNR67_006329</name>
</gene>
<evidence type="ECO:0000313" key="11">
    <source>
        <dbReference type="Proteomes" id="UP000533598"/>
    </source>
</evidence>
<comment type="caution">
    <text evidence="10">The sequence shown here is derived from an EMBL/GenBank/DDBJ whole genome shotgun (WGS) entry which is preliminary data.</text>
</comment>
<dbReference type="PANTHER" id="PTHR43289">
    <property type="entry name" value="MITOGEN-ACTIVATED PROTEIN KINASE KINASE KINASE 20-RELATED"/>
    <property type="match status" value="1"/>
</dbReference>
<dbReference type="InterPro" id="IPR000719">
    <property type="entry name" value="Prot_kinase_dom"/>
</dbReference>
<feature type="domain" description="FHA" evidence="8">
    <location>
        <begin position="24"/>
        <end position="75"/>
    </location>
</feature>
<organism evidence="10 11">
    <name type="scientific">Crossiella cryophila</name>
    <dbReference type="NCBI Taxonomy" id="43355"/>
    <lineage>
        <taxon>Bacteria</taxon>
        <taxon>Bacillati</taxon>
        <taxon>Actinomycetota</taxon>
        <taxon>Actinomycetes</taxon>
        <taxon>Pseudonocardiales</taxon>
        <taxon>Pseudonocardiaceae</taxon>
        <taxon>Crossiella</taxon>
    </lineage>
</organism>
<dbReference type="SUPFAM" id="SSF49879">
    <property type="entry name" value="SMAD/FHA domain"/>
    <property type="match status" value="1"/>
</dbReference>
<keyword evidence="4" id="KW-0808">Transferase</keyword>
<evidence type="ECO:0000256" key="2">
    <source>
        <dbReference type="ARBA" id="ARBA00022527"/>
    </source>
</evidence>
<evidence type="ECO:0000256" key="5">
    <source>
        <dbReference type="ARBA" id="ARBA00022741"/>
    </source>
</evidence>
<keyword evidence="5" id="KW-0547">Nucleotide-binding</keyword>
<dbReference type="EMBL" id="JACHMH010000001">
    <property type="protein sequence ID" value="MBB4680211.1"/>
    <property type="molecule type" value="Genomic_DNA"/>
</dbReference>
<evidence type="ECO:0000256" key="4">
    <source>
        <dbReference type="ARBA" id="ARBA00022679"/>
    </source>
</evidence>
<dbReference type="CDD" id="cd14014">
    <property type="entry name" value="STKc_PknB_like"/>
    <property type="match status" value="1"/>
</dbReference>
<dbReference type="Gene3D" id="1.10.510.10">
    <property type="entry name" value="Transferase(Phosphotransferase) domain 1"/>
    <property type="match status" value="1"/>
</dbReference>
<dbReference type="EC" id="2.7.11.1" evidence="1"/>
<dbReference type="PROSITE" id="PS50006">
    <property type="entry name" value="FHA_DOMAIN"/>
    <property type="match status" value="1"/>
</dbReference>
<reference evidence="10 11" key="1">
    <citation type="submission" date="2020-08" db="EMBL/GenBank/DDBJ databases">
        <title>Sequencing the genomes of 1000 actinobacteria strains.</title>
        <authorList>
            <person name="Klenk H.-P."/>
        </authorList>
    </citation>
    <scope>NUCLEOTIDE SEQUENCE [LARGE SCALE GENOMIC DNA]</scope>
    <source>
        <strain evidence="10 11">DSM 44230</strain>
    </source>
</reference>
<dbReference type="GO" id="GO:0005524">
    <property type="term" value="F:ATP binding"/>
    <property type="evidence" value="ECO:0007669"/>
    <property type="project" value="UniProtKB-KW"/>
</dbReference>
<feature type="domain" description="Protein kinase" evidence="9">
    <location>
        <begin position="103"/>
        <end position="385"/>
    </location>
</feature>
<dbReference type="InterPro" id="IPR008271">
    <property type="entry name" value="Ser/Thr_kinase_AS"/>
</dbReference>
<name>A0A7W7FVA9_9PSEU</name>
<dbReference type="SMART" id="SM00240">
    <property type="entry name" value="FHA"/>
    <property type="match status" value="1"/>
</dbReference>
<dbReference type="Gene3D" id="2.60.200.20">
    <property type="match status" value="1"/>
</dbReference>
<evidence type="ECO:0000259" key="8">
    <source>
        <dbReference type="PROSITE" id="PS50006"/>
    </source>
</evidence>
<sequence length="385" mass="40735">MRSTVTLSADDLVRDKVFREPASCVIGRSLDCDLRLGNGDKRVSRRHCVLEIDPPEARLRDLGSRNGTRVNGEPVTGEVRLLHGDEISVGATVLRFSVGLSGYELVRKLGQGSQGVVHLARDLADGDLVAIKTLWGEDAVDPKARNAFLREIENTRALDHPNVLEFRGAGAGGSAFVLATGYCAGGSVADLVARRGPLPVAEAVSITLQVLEALTYAHQAPIPWVGLADGGSAPGVGLVHRDVKPHNIFLTGPDDDPIAKLADFGLAKAFDRAGLSGHTRTGALGGSVAFLPRPQIVDYKYAKPEVDVWAAAASLYWMLTGASPRTFPPGEDPVLVVLTDPVVPIRERDATIPAALAAVIDAALVDTPRIAVTRAEDLAAALWAL</sequence>
<dbReference type="InterPro" id="IPR011009">
    <property type="entry name" value="Kinase-like_dom_sf"/>
</dbReference>
<dbReference type="RefSeq" id="WP_185005867.1">
    <property type="nucleotide sequence ID" value="NZ_BAAAUI010000009.1"/>
</dbReference>